<dbReference type="GO" id="GO:0005524">
    <property type="term" value="F:ATP binding"/>
    <property type="evidence" value="ECO:0007669"/>
    <property type="project" value="UniProtKB-KW"/>
</dbReference>
<evidence type="ECO:0000256" key="2">
    <source>
        <dbReference type="ARBA" id="ARBA00009046"/>
    </source>
</evidence>
<keyword evidence="6" id="KW-0378">Hydrolase</keyword>
<gene>
    <name evidence="11" type="primary">cas3</name>
    <name evidence="11" type="ORF">RS890_03460</name>
</gene>
<dbReference type="GO" id="GO:0003724">
    <property type="term" value="F:RNA helicase activity"/>
    <property type="evidence" value="ECO:0007669"/>
    <property type="project" value="TreeGrafter"/>
</dbReference>
<dbReference type="NCBIfam" id="TIGR01587">
    <property type="entry name" value="cas3_core"/>
    <property type="match status" value="1"/>
</dbReference>
<dbReference type="InterPro" id="IPR014001">
    <property type="entry name" value="Helicase_ATP-bd"/>
</dbReference>
<evidence type="ECO:0000256" key="9">
    <source>
        <dbReference type="ARBA" id="ARBA00023118"/>
    </source>
</evidence>
<evidence type="ECO:0000256" key="1">
    <source>
        <dbReference type="ARBA" id="ARBA00006847"/>
    </source>
</evidence>
<keyword evidence="4" id="KW-0479">Metal-binding</keyword>
<dbReference type="InterPro" id="IPR038257">
    <property type="entry name" value="CRISPR-assoc_Cas3_HD_sf"/>
</dbReference>
<evidence type="ECO:0000256" key="5">
    <source>
        <dbReference type="ARBA" id="ARBA00022741"/>
    </source>
</evidence>
<evidence type="ECO:0000256" key="3">
    <source>
        <dbReference type="ARBA" id="ARBA00022722"/>
    </source>
</evidence>
<keyword evidence="7" id="KW-0347">Helicase</keyword>
<reference evidence="11" key="1">
    <citation type="submission" date="2023-10" db="EMBL/GenBank/DDBJ databases">
        <title>Rapid discrimination of Bifidobacterium longum Subspecies based on MALDI-TOF MS and Machine Learning.</title>
        <authorList>
            <person name="Chen J."/>
        </authorList>
    </citation>
    <scope>NUCLEOTIDE SEQUENCE</scope>
    <source>
        <strain evidence="11">YGMCC0039</strain>
    </source>
</reference>
<evidence type="ECO:0000313" key="11">
    <source>
        <dbReference type="EMBL" id="MDW3126179.1"/>
    </source>
</evidence>
<dbReference type="GO" id="GO:0016787">
    <property type="term" value="F:hydrolase activity"/>
    <property type="evidence" value="ECO:0007669"/>
    <property type="project" value="UniProtKB-KW"/>
</dbReference>
<dbReference type="SUPFAM" id="SSF52540">
    <property type="entry name" value="P-loop containing nucleoside triphosphate hydrolases"/>
    <property type="match status" value="1"/>
</dbReference>
<comment type="similarity">
    <text evidence="1">In the N-terminal section; belongs to the CRISPR-associated nuclease Cas3-HD family.</text>
</comment>
<dbReference type="PANTHER" id="PTHR47963">
    <property type="entry name" value="DEAD-BOX ATP-DEPENDENT RNA HELICASE 47, MITOCHONDRIAL"/>
    <property type="match status" value="1"/>
</dbReference>
<dbReference type="Pfam" id="PF22590">
    <property type="entry name" value="Cas3-like_C_2"/>
    <property type="match status" value="1"/>
</dbReference>
<dbReference type="PANTHER" id="PTHR47963:SF9">
    <property type="entry name" value="CRISPR-ASSOCIATED ENDONUCLEASE_HELICASE CAS3"/>
    <property type="match status" value="1"/>
</dbReference>
<comment type="similarity">
    <text evidence="2">In the central section; belongs to the CRISPR-associated helicase Cas3 family.</text>
</comment>
<dbReference type="InterPro" id="IPR041372">
    <property type="entry name" value="Cas3_C"/>
</dbReference>
<dbReference type="InterPro" id="IPR006474">
    <property type="entry name" value="Helicase_Cas3_CRISPR-ass_core"/>
</dbReference>
<dbReference type="Proteomes" id="UP001277803">
    <property type="component" value="Unassembled WGS sequence"/>
</dbReference>
<dbReference type="GO" id="GO:0051607">
    <property type="term" value="P:defense response to virus"/>
    <property type="evidence" value="ECO:0007669"/>
    <property type="project" value="UniProtKB-KW"/>
</dbReference>
<protein>
    <submittedName>
        <fullName evidence="11">CRISPR-associated helicase Cas3</fullName>
    </submittedName>
</protein>
<keyword evidence="8" id="KW-0067">ATP-binding</keyword>
<dbReference type="SMART" id="SM00487">
    <property type="entry name" value="DEXDc"/>
    <property type="match status" value="1"/>
</dbReference>
<keyword evidence="3" id="KW-0540">Nuclease</keyword>
<dbReference type="AlphaFoldDB" id="A0AB35S6E6"/>
<dbReference type="InterPro" id="IPR054712">
    <property type="entry name" value="Cas3-like_dom"/>
</dbReference>
<dbReference type="CDD" id="cd09641">
    <property type="entry name" value="Cas3''_I"/>
    <property type="match status" value="1"/>
</dbReference>
<dbReference type="Pfam" id="PF18395">
    <property type="entry name" value="Cas3_C"/>
    <property type="match status" value="1"/>
</dbReference>
<dbReference type="NCBIfam" id="TIGR01596">
    <property type="entry name" value="cas3_HD"/>
    <property type="match status" value="1"/>
</dbReference>
<dbReference type="EMBL" id="JAWLRA010000007">
    <property type="protein sequence ID" value="MDW3126179.1"/>
    <property type="molecule type" value="Genomic_DNA"/>
</dbReference>
<feature type="domain" description="HD Cas3-type" evidence="10">
    <location>
        <begin position="30"/>
        <end position="236"/>
    </location>
</feature>
<accession>A0AB35S6E6</accession>
<dbReference type="PROSITE" id="PS51643">
    <property type="entry name" value="HD_CAS3"/>
    <property type="match status" value="1"/>
</dbReference>
<dbReference type="GO" id="GO:0046872">
    <property type="term" value="F:metal ion binding"/>
    <property type="evidence" value="ECO:0007669"/>
    <property type="project" value="UniProtKB-KW"/>
</dbReference>
<keyword evidence="5" id="KW-0547">Nucleotide-binding</keyword>
<evidence type="ECO:0000313" key="12">
    <source>
        <dbReference type="Proteomes" id="UP001277803"/>
    </source>
</evidence>
<dbReference type="GO" id="GO:0003723">
    <property type="term" value="F:RNA binding"/>
    <property type="evidence" value="ECO:0007669"/>
    <property type="project" value="TreeGrafter"/>
</dbReference>
<evidence type="ECO:0000259" key="10">
    <source>
        <dbReference type="PROSITE" id="PS51643"/>
    </source>
</evidence>
<dbReference type="Gene3D" id="1.10.3210.30">
    <property type="match status" value="1"/>
</dbReference>
<evidence type="ECO:0000256" key="8">
    <source>
        <dbReference type="ARBA" id="ARBA00022840"/>
    </source>
</evidence>
<keyword evidence="9" id="KW-0051">Antiviral defense</keyword>
<dbReference type="RefSeq" id="WP_115770436.1">
    <property type="nucleotide sequence ID" value="NZ_CACRSV010000009.1"/>
</dbReference>
<evidence type="ECO:0000256" key="4">
    <source>
        <dbReference type="ARBA" id="ARBA00022723"/>
    </source>
</evidence>
<dbReference type="InterPro" id="IPR050547">
    <property type="entry name" value="DEAD_box_RNA_helicases"/>
</dbReference>
<sequence length="1054" mass="117433">MHDAHFSKGRPNLSARALSVWAKSVYLNPGDDHYLQLWQHLEDTGEIALLVWDKFVADDIKIIISEDVGSERAARLLYRFIAAIHDIGKVSPAFVVQMSRLADSVRQTGLRIHPSIGNSQDRSQFRHELVGCGAVESWMAHKGFRTGIETLAHGIAGIVAGHHGTSLTDTKQELLHRWDCELFSGDQAWQDVRFEMLDWVADVTESVPILQELQERPLRRRTQILLTALVIIADWIASDSRLCPLNVPSSDNRDETRFNPQRRAARAWNMLGLPKPWNPALIMRDPDTLFGEQFDIPGARLRPVQREAIRMAQTITEPSLMIVEANMGEGKTEAALLSAEILASRFHCGGIYYTLPTQATVNAMFGRVLDWIEHLPAADRCMVTSLFLAHGKRELNDDYETLRERWFDDGHGLARSLQTRSSEGFVDGDADNAKSSESLQAVVNSWLTGRKRGNLSDFVVGTIDQVLMAGLRCKHVVLRHMALAGKVVILDEIHSNTAYMNVYMETVLAWLGAYGVPVIMLSATLPQSRRKAFLDAYQQGAKAADTVECVEERQQVCNDAGSMQSQGRRRLLDRKMKYNRSVSVAAVEGGNAKQVAGTVDMAPEVIPNRLDLRYPLISVSNAGGFVDVSPEPSGRALDVTISMISDDDDALVGVLKSYLRDGGCAVVIRDTVARAQHTYDLLSRCMDVDVVLAHSRFLACDRARIDRNLINRYGKYGDQGCRSGVVVATQVVEQSLDVDFDLMITDVAPIDLILQRAGRLHRHRRGIAECERPEPLRCAHMIITGVEKVDDEQPPRFARGLEQVYQRYLLMRSLSVLRIGSQSFTTICVPDDIPQLVQTVYGSDDICPDAWRPGEDGEQSARTCMEGVIANSENQASQLRIFTPMDRRQPFSLDGWLYVNMPDPDTPGGSREQLVSAGVRESDDSFEVIMLQRDMDGNLQLPSWTFSSSAPLPAGTGVPNRQQVRDILSCTISLSRSSLKGCSIDAVIESLENDVPEQWKVYMENRELAGQLLVVLDGDGNATYIIHDSRKESETMKTLHVHYSMEKGLTADVE</sequence>
<dbReference type="InterPro" id="IPR027417">
    <property type="entry name" value="P-loop_NTPase"/>
</dbReference>
<dbReference type="CDD" id="cd17930">
    <property type="entry name" value="DEXHc_cas3"/>
    <property type="match status" value="1"/>
</dbReference>
<dbReference type="Gene3D" id="3.40.50.300">
    <property type="entry name" value="P-loop containing nucleotide triphosphate hydrolases"/>
    <property type="match status" value="2"/>
</dbReference>
<name>A0AB35S6E6_BIFLN</name>
<evidence type="ECO:0000256" key="7">
    <source>
        <dbReference type="ARBA" id="ARBA00022806"/>
    </source>
</evidence>
<dbReference type="GO" id="GO:0004518">
    <property type="term" value="F:nuclease activity"/>
    <property type="evidence" value="ECO:0007669"/>
    <property type="project" value="UniProtKB-KW"/>
</dbReference>
<proteinExistence type="inferred from homology"/>
<dbReference type="InterPro" id="IPR006483">
    <property type="entry name" value="CRISPR-assoc_Cas3_HD"/>
</dbReference>
<evidence type="ECO:0000256" key="6">
    <source>
        <dbReference type="ARBA" id="ARBA00022801"/>
    </source>
</evidence>
<organism evidence="11 12">
    <name type="scientific">Bifidobacterium longum</name>
    <dbReference type="NCBI Taxonomy" id="216816"/>
    <lineage>
        <taxon>Bacteria</taxon>
        <taxon>Bacillati</taxon>
        <taxon>Actinomycetota</taxon>
        <taxon>Actinomycetes</taxon>
        <taxon>Bifidobacteriales</taxon>
        <taxon>Bifidobacteriaceae</taxon>
        <taxon>Bifidobacterium</taxon>
    </lineage>
</organism>
<comment type="caution">
    <text evidence="11">The sequence shown here is derived from an EMBL/GenBank/DDBJ whole genome shotgun (WGS) entry which is preliminary data.</text>
</comment>
<dbReference type="Pfam" id="PF18019">
    <property type="entry name" value="Cas3_HD"/>
    <property type="match status" value="1"/>
</dbReference>